<feature type="region of interest" description="Disordered" evidence="1">
    <location>
        <begin position="1"/>
        <end position="38"/>
    </location>
</feature>
<sequence>MNSAFPTGPASPTPAHQAGPPPRLGPTAAPRPVMASTTVPLAPGAGPSLCCDRCGQAAADPLQQILMSAVWLIPGPDGPTTARYCRACPPVGPITDLACLRCGDGPLLVGELAADPSGPDDVLPAAARDWLAAAGWRLDGPVCPDCRPRR</sequence>
<evidence type="ECO:0000313" key="2">
    <source>
        <dbReference type="EMBL" id="PKB41247.1"/>
    </source>
</evidence>
<proteinExistence type="predicted"/>
<reference evidence="2 3" key="1">
    <citation type="submission" date="2017-11" db="EMBL/GenBank/DDBJ databases">
        <title>Sequencing the genomes of 1000 actinobacteria strains.</title>
        <authorList>
            <person name="Klenk H.-P."/>
        </authorList>
    </citation>
    <scope>NUCLEOTIDE SEQUENCE [LARGE SCALE GENOMIC DNA]</scope>
    <source>
        <strain evidence="2 3">DSM 44104</strain>
    </source>
</reference>
<comment type="caution">
    <text evidence="2">The sequence shown here is derived from an EMBL/GenBank/DDBJ whole genome shotgun (WGS) entry which is preliminary data.</text>
</comment>
<protein>
    <submittedName>
        <fullName evidence="2">Uncharacterized protein</fullName>
    </submittedName>
</protein>
<dbReference type="EMBL" id="PHUJ01000002">
    <property type="protein sequence ID" value="PKB41247.1"/>
    <property type="molecule type" value="Genomic_DNA"/>
</dbReference>
<evidence type="ECO:0000256" key="1">
    <source>
        <dbReference type="SAM" id="MobiDB-lite"/>
    </source>
</evidence>
<evidence type="ECO:0000313" key="3">
    <source>
        <dbReference type="Proteomes" id="UP000232453"/>
    </source>
</evidence>
<dbReference type="Proteomes" id="UP000232453">
    <property type="component" value="Unassembled WGS sequence"/>
</dbReference>
<gene>
    <name evidence="2" type="ORF">ATL51_0209</name>
</gene>
<organism evidence="2 3">
    <name type="scientific">Pseudonocardia alni</name>
    <name type="common">Amycolata alni</name>
    <dbReference type="NCBI Taxonomy" id="33907"/>
    <lineage>
        <taxon>Bacteria</taxon>
        <taxon>Bacillati</taxon>
        <taxon>Actinomycetota</taxon>
        <taxon>Actinomycetes</taxon>
        <taxon>Pseudonocardiales</taxon>
        <taxon>Pseudonocardiaceae</taxon>
        <taxon>Pseudonocardia</taxon>
    </lineage>
</organism>
<accession>A0AA44UV07</accession>
<dbReference type="AlphaFoldDB" id="A0AA44UV07"/>
<name>A0AA44UV07_PSEA5</name>